<evidence type="ECO:0000313" key="2">
    <source>
        <dbReference type="EMBL" id="MFD2458635.1"/>
    </source>
</evidence>
<evidence type="ECO:0000313" key="3">
    <source>
        <dbReference type="Proteomes" id="UP001597419"/>
    </source>
</evidence>
<protein>
    <submittedName>
        <fullName evidence="2">Helix-turn-helix domain-containing protein</fullName>
    </submittedName>
</protein>
<dbReference type="InterPro" id="IPR016032">
    <property type="entry name" value="Sig_transdc_resp-reg_C-effctor"/>
</dbReference>
<dbReference type="Pfam" id="PF01978">
    <property type="entry name" value="TrmB"/>
    <property type="match status" value="1"/>
</dbReference>
<evidence type="ECO:0000259" key="1">
    <source>
        <dbReference type="PROSITE" id="PS50043"/>
    </source>
</evidence>
<feature type="domain" description="HTH luxR-type" evidence="1">
    <location>
        <begin position="261"/>
        <end position="323"/>
    </location>
</feature>
<gene>
    <name evidence="2" type="ORF">ACFSYJ_08490</name>
</gene>
<dbReference type="SUPFAM" id="SSF46894">
    <property type="entry name" value="C-terminal effector domain of the bipartite response regulators"/>
    <property type="match status" value="1"/>
</dbReference>
<dbReference type="EMBL" id="JBHUKU010000004">
    <property type="protein sequence ID" value="MFD2458635.1"/>
    <property type="molecule type" value="Genomic_DNA"/>
</dbReference>
<dbReference type="RefSeq" id="WP_345387649.1">
    <property type="nucleotide sequence ID" value="NZ_BAABHG010000002.1"/>
</dbReference>
<dbReference type="SMART" id="SM00421">
    <property type="entry name" value="HTH_LUXR"/>
    <property type="match status" value="1"/>
</dbReference>
<sequence length="341" mass="36585">MVPDSIGHLRTLGLKEDEAETYLHLLSSGPAAPGTLAAAAGRDVAEVLRCLAVLVEHGLAGPAEGDEKSVVALPPELALAALVRRREADLARARIAVTHAFDRRRRSPGADRAGQFVEVIGGPAAAERVRRLERSARTEVRGLDSPPYYADADANEVELENLARGVRYRAVYGRLALERPEYLAENVLPCGKAGEQARILPEVPVKLLLVDDDYAVVSPASGADRSSVLLIRPCGLLDALIGLFDMCWRAALPLGIAADAPGSSARPSERRLLGLLAAGLTDDQAARAMGVSRRTLFRYLENLMRRTGSANRFQLALHAIRNAWIQDPVQPGADPAPSLRA</sequence>
<reference evidence="3" key="1">
    <citation type="journal article" date="2019" name="Int. J. Syst. Evol. Microbiol.">
        <title>The Global Catalogue of Microorganisms (GCM) 10K type strain sequencing project: providing services to taxonomists for standard genome sequencing and annotation.</title>
        <authorList>
            <consortium name="The Broad Institute Genomics Platform"/>
            <consortium name="The Broad Institute Genome Sequencing Center for Infectious Disease"/>
            <person name="Wu L."/>
            <person name="Ma J."/>
        </authorList>
    </citation>
    <scope>NUCLEOTIDE SEQUENCE [LARGE SCALE GENOMIC DNA]</scope>
    <source>
        <strain evidence="3">CGMCC 4.7643</strain>
    </source>
</reference>
<dbReference type="PANTHER" id="PTHR34293">
    <property type="entry name" value="HTH-TYPE TRANSCRIPTIONAL REGULATOR TRMBL2"/>
    <property type="match status" value="1"/>
</dbReference>
<proteinExistence type="predicted"/>
<keyword evidence="3" id="KW-1185">Reference proteome</keyword>
<comment type="caution">
    <text evidence="2">The sequence shown here is derived from an EMBL/GenBank/DDBJ whole genome shotgun (WGS) entry which is preliminary data.</text>
</comment>
<dbReference type="Pfam" id="PF00196">
    <property type="entry name" value="GerE"/>
    <property type="match status" value="1"/>
</dbReference>
<dbReference type="InterPro" id="IPR002831">
    <property type="entry name" value="Tscrpt_reg_TrmB_N"/>
</dbReference>
<organism evidence="2 3">
    <name type="scientific">Amycolatopsis samaneae</name>
    <dbReference type="NCBI Taxonomy" id="664691"/>
    <lineage>
        <taxon>Bacteria</taxon>
        <taxon>Bacillati</taxon>
        <taxon>Actinomycetota</taxon>
        <taxon>Actinomycetes</taxon>
        <taxon>Pseudonocardiales</taxon>
        <taxon>Pseudonocardiaceae</taxon>
        <taxon>Amycolatopsis</taxon>
    </lineage>
</organism>
<accession>A0ABW5GC08</accession>
<dbReference type="Proteomes" id="UP001597419">
    <property type="component" value="Unassembled WGS sequence"/>
</dbReference>
<dbReference type="PROSITE" id="PS50043">
    <property type="entry name" value="HTH_LUXR_2"/>
    <property type="match status" value="1"/>
</dbReference>
<name>A0ABW5GC08_9PSEU</name>
<dbReference type="InterPro" id="IPR000792">
    <property type="entry name" value="Tscrpt_reg_LuxR_C"/>
</dbReference>
<dbReference type="InterPro" id="IPR036388">
    <property type="entry name" value="WH-like_DNA-bd_sf"/>
</dbReference>
<dbReference type="Gene3D" id="1.10.10.10">
    <property type="entry name" value="Winged helix-like DNA-binding domain superfamily/Winged helix DNA-binding domain"/>
    <property type="match status" value="2"/>
</dbReference>
<dbReference type="InterPro" id="IPR051797">
    <property type="entry name" value="TrmB-like"/>
</dbReference>
<dbReference type="PANTHER" id="PTHR34293:SF1">
    <property type="entry name" value="HTH-TYPE TRANSCRIPTIONAL REGULATOR TRMBL2"/>
    <property type="match status" value="1"/>
</dbReference>